<keyword evidence="8" id="KW-0489">Methyltransferase</keyword>
<comment type="subcellular location">
    <subcellularLocation>
        <location evidence="2">Cytoplasm</location>
    </subcellularLocation>
</comment>
<organism evidence="16">
    <name type="scientific">freshwater metagenome</name>
    <dbReference type="NCBI Taxonomy" id="449393"/>
    <lineage>
        <taxon>unclassified sequences</taxon>
        <taxon>metagenomes</taxon>
        <taxon>ecological metagenomes</taxon>
    </lineage>
</organism>
<evidence type="ECO:0000256" key="6">
    <source>
        <dbReference type="ARBA" id="ARBA00014679"/>
    </source>
</evidence>
<dbReference type="InterPro" id="IPR023148">
    <property type="entry name" value="tRNA_m1G_MeTrfase_C_sf"/>
</dbReference>
<dbReference type="NCBIfam" id="NF000648">
    <property type="entry name" value="PRK00026.1"/>
    <property type="match status" value="1"/>
</dbReference>
<dbReference type="NCBIfam" id="TIGR00088">
    <property type="entry name" value="trmD"/>
    <property type="match status" value="1"/>
</dbReference>
<evidence type="ECO:0000256" key="10">
    <source>
        <dbReference type="ARBA" id="ARBA00022691"/>
    </source>
</evidence>
<dbReference type="Pfam" id="PF01746">
    <property type="entry name" value="tRNA_m1G_MT"/>
    <property type="match status" value="1"/>
</dbReference>
<evidence type="ECO:0000256" key="4">
    <source>
        <dbReference type="ARBA" id="ARBA00011738"/>
    </source>
</evidence>
<dbReference type="EMBL" id="CAEZWV010000023">
    <property type="protein sequence ID" value="CAB4676222.1"/>
    <property type="molecule type" value="Genomic_DNA"/>
</dbReference>
<evidence type="ECO:0000256" key="5">
    <source>
        <dbReference type="ARBA" id="ARBA00012807"/>
    </source>
</evidence>
<evidence type="ECO:0000256" key="12">
    <source>
        <dbReference type="ARBA" id="ARBA00029736"/>
    </source>
</evidence>
<evidence type="ECO:0000256" key="7">
    <source>
        <dbReference type="ARBA" id="ARBA00022490"/>
    </source>
</evidence>
<keyword evidence="7" id="KW-0963">Cytoplasm</keyword>
<dbReference type="GO" id="GO:0002939">
    <property type="term" value="P:tRNA N1-guanine methylation"/>
    <property type="evidence" value="ECO:0007669"/>
    <property type="project" value="TreeGrafter"/>
</dbReference>
<proteinExistence type="inferred from homology"/>
<keyword evidence="9" id="KW-0808">Transferase</keyword>
<evidence type="ECO:0000256" key="2">
    <source>
        <dbReference type="ARBA" id="ARBA00004496"/>
    </source>
</evidence>
<feature type="domain" description="tRNA methyltransferase TRMD/TRM10-type" evidence="15">
    <location>
        <begin position="1"/>
        <end position="222"/>
    </location>
</feature>
<evidence type="ECO:0000313" key="16">
    <source>
        <dbReference type="EMBL" id="CAB4676222.1"/>
    </source>
</evidence>
<dbReference type="HAMAP" id="MF_00605">
    <property type="entry name" value="TrmD"/>
    <property type="match status" value="1"/>
</dbReference>
<dbReference type="InterPro" id="IPR002649">
    <property type="entry name" value="tRNA_m1G_MeTrfase_TrmD"/>
</dbReference>
<dbReference type="CDD" id="cd18080">
    <property type="entry name" value="TrmD-like"/>
    <property type="match status" value="1"/>
</dbReference>
<comment type="subunit">
    <text evidence="4">Homodimer.</text>
</comment>
<dbReference type="GO" id="GO:0052906">
    <property type="term" value="F:tRNA (guanine(37)-N1)-methyltransferase activity"/>
    <property type="evidence" value="ECO:0007669"/>
    <property type="project" value="UniProtKB-EC"/>
</dbReference>
<accession>A0A6J6MQQ0</accession>
<evidence type="ECO:0000256" key="13">
    <source>
        <dbReference type="ARBA" id="ARBA00033392"/>
    </source>
</evidence>
<comment type="similarity">
    <text evidence="3">Belongs to the RNA methyltransferase TrmD family.</text>
</comment>
<sequence>MRIDVFTLFPEMVDGFCSHSLLGRARSSGAIDLRNHNIRDYSTDVHRSVDDTPFGGGAGMLMRPEPIFAAVEATQPPRPLILLGPGGQKFDQDMAHALAASSGFSLLCGRYEGVDQRVREHLVDHEVSVGDVVLAGGEVAACLMIEAVTRLIPGVMGNSESPVTESFGASGLLEEPQYTRPAEFRGWEVPEVLRGGDHAKVARWRHAQALWRTLQQRPDIIEARGGLTEAEKALLEGVPFASYPSIFASGQPEQA</sequence>
<name>A0A6J6MQQ0_9ZZZZ</name>
<comment type="function">
    <text evidence="1">Specifically methylates guanosine-37 in various tRNAs.</text>
</comment>
<evidence type="ECO:0000256" key="8">
    <source>
        <dbReference type="ARBA" id="ARBA00022603"/>
    </source>
</evidence>
<comment type="catalytic activity">
    <reaction evidence="14">
        <text>guanosine(37) in tRNA + S-adenosyl-L-methionine = N(1)-methylguanosine(37) in tRNA + S-adenosyl-L-homocysteine + H(+)</text>
        <dbReference type="Rhea" id="RHEA:36899"/>
        <dbReference type="Rhea" id="RHEA-COMP:10145"/>
        <dbReference type="Rhea" id="RHEA-COMP:10147"/>
        <dbReference type="ChEBI" id="CHEBI:15378"/>
        <dbReference type="ChEBI" id="CHEBI:57856"/>
        <dbReference type="ChEBI" id="CHEBI:59789"/>
        <dbReference type="ChEBI" id="CHEBI:73542"/>
        <dbReference type="ChEBI" id="CHEBI:74269"/>
        <dbReference type="EC" id="2.1.1.228"/>
    </reaction>
</comment>
<dbReference type="Gene3D" id="1.10.1270.20">
    <property type="entry name" value="tRNA(m1g37)methyltransferase, domain 2"/>
    <property type="match status" value="1"/>
</dbReference>
<dbReference type="InterPro" id="IPR029026">
    <property type="entry name" value="tRNA_m1G_MTases_N"/>
</dbReference>
<evidence type="ECO:0000259" key="15">
    <source>
        <dbReference type="Pfam" id="PF01746"/>
    </source>
</evidence>
<dbReference type="Gene3D" id="3.40.1280.10">
    <property type="match status" value="1"/>
</dbReference>
<keyword evidence="11" id="KW-0819">tRNA processing</keyword>
<evidence type="ECO:0000256" key="3">
    <source>
        <dbReference type="ARBA" id="ARBA00007630"/>
    </source>
</evidence>
<evidence type="ECO:0000256" key="1">
    <source>
        <dbReference type="ARBA" id="ARBA00002634"/>
    </source>
</evidence>
<evidence type="ECO:0000256" key="14">
    <source>
        <dbReference type="ARBA" id="ARBA00047783"/>
    </source>
</evidence>
<dbReference type="PANTHER" id="PTHR46417">
    <property type="entry name" value="TRNA (GUANINE-N(1)-)-METHYLTRANSFERASE"/>
    <property type="match status" value="1"/>
</dbReference>
<keyword evidence="10" id="KW-0949">S-adenosyl-L-methionine</keyword>
<gene>
    <name evidence="16" type="ORF">UFOPK2295_01120</name>
</gene>
<protein>
    <recommendedName>
        <fullName evidence="6">tRNA (guanine-N(1)-)-methyltransferase</fullName>
        <ecNumber evidence="5">2.1.1.228</ecNumber>
    </recommendedName>
    <alternativeName>
        <fullName evidence="12">M1G-methyltransferase</fullName>
    </alternativeName>
    <alternativeName>
        <fullName evidence="13">tRNA [GM37] methyltransferase</fullName>
    </alternativeName>
</protein>
<dbReference type="FunFam" id="3.40.1280.10:FF:000001">
    <property type="entry name" value="tRNA (guanine-N(1)-)-methyltransferase"/>
    <property type="match status" value="1"/>
</dbReference>
<dbReference type="PIRSF" id="PIRSF000386">
    <property type="entry name" value="tRNA_mtase"/>
    <property type="match status" value="1"/>
</dbReference>
<dbReference type="AlphaFoldDB" id="A0A6J6MQQ0"/>
<dbReference type="EC" id="2.1.1.228" evidence="5"/>
<evidence type="ECO:0000256" key="11">
    <source>
        <dbReference type="ARBA" id="ARBA00022694"/>
    </source>
</evidence>
<reference evidence="16" key="1">
    <citation type="submission" date="2020-05" db="EMBL/GenBank/DDBJ databases">
        <authorList>
            <person name="Chiriac C."/>
            <person name="Salcher M."/>
            <person name="Ghai R."/>
            <person name="Kavagutti S V."/>
        </authorList>
    </citation>
    <scope>NUCLEOTIDE SEQUENCE</scope>
</reference>
<dbReference type="InterPro" id="IPR029028">
    <property type="entry name" value="Alpha/beta_knot_MTases"/>
</dbReference>
<dbReference type="PANTHER" id="PTHR46417:SF1">
    <property type="entry name" value="TRNA (GUANINE-N(1)-)-METHYLTRANSFERASE"/>
    <property type="match status" value="1"/>
</dbReference>
<evidence type="ECO:0000256" key="9">
    <source>
        <dbReference type="ARBA" id="ARBA00022679"/>
    </source>
</evidence>
<dbReference type="InterPro" id="IPR016009">
    <property type="entry name" value="tRNA_MeTrfase_TRMD/TRM10"/>
</dbReference>
<dbReference type="SUPFAM" id="SSF75217">
    <property type="entry name" value="alpha/beta knot"/>
    <property type="match status" value="1"/>
</dbReference>
<dbReference type="GO" id="GO:0005829">
    <property type="term" value="C:cytosol"/>
    <property type="evidence" value="ECO:0007669"/>
    <property type="project" value="TreeGrafter"/>
</dbReference>